<evidence type="ECO:0000256" key="1">
    <source>
        <dbReference type="SAM" id="MobiDB-lite"/>
    </source>
</evidence>
<gene>
    <name evidence="2" type="ORF">F5984_19200</name>
</gene>
<accession>A0A7J5TUQ7</accession>
<evidence type="ECO:0000313" key="3">
    <source>
        <dbReference type="Proteomes" id="UP000488299"/>
    </source>
</evidence>
<reference evidence="2 3" key="1">
    <citation type="submission" date="2019-10" db="EMBL/GenBank/DDBJ databases">
        <title>Rudanella paleaurantiibacter sp. nov., isolated from sludge.</title>
        <authorList>
            <person name="Xu S.Q."/>
        </authorList>
    </citation>
    <scope>NUCLEOTIDE SEQUENCE [LARGE SCALE GENOMIC DNA]</scope>
    <source>
        <strain evidence="2 3">HX-22-17</strain>
    </source>
</reference>
<name>A0A7J5TUQ7_9BACT</name>
<evidence type="ECO:0000313" key="2">
    <source>
        <dbReference type="EMBL" id="KAB7727898.1"/>
    </source>
</evidence>
<feature type="compositionally biased region" description="Polar residues" evidence="1">
    <location>
        <begin position="22"/>
        <end position="44"/>
    </location>
</feature>
<protein>
    <submittedName>
        <fullName evidence="2">Uncharacterized protein</fullName>
    </submittedName>
</protein>
<comment type="caution">
    <text evidence="2">The sequence shown here is derived from an EMBL/GenBank/DDBJ whole genome shotgun (WGS) entry which is preliminary data.</text>
</comment>
<organism evidence="2 3">
    <name type="scientific">Rudanella paleaurantiibacter</name>
    <dbReference type="NCBI Taxonomy" id="2614655"/>
    <lineage>
        <taxon>Bacteria</taxon>
        <taxon>Pseudomonadati</taxon>
        <taxon>Bacteroidota</taxon>
        <taxon>Cytophagia</taxon>
        <taxon>Cytophagales</taxon>
        <taxon>Cytophagaceae</taxon>
        <taxon>Rudanella</taxon>
    </lineage>
</organism>
<proteinExistence type="predicted"/>
<dbReference type="EMBL" id="WELI01000009">
    <property type="protein sequence ID" value="KAB7727898.1"/>
    <property type="molecule type" value="Genomic_DNA"/>
</dbReference>
<dbReference type="AlphaFoldDB" id="A0A7J5TUQ7"/>
<sequence length="99" mass="10278">MQFRLWRSPNSDAADQPASAYSPENSAGLDQTRTYNAPVTSSPGETPYTGSHAPDYNAETEADGDGPSGENSKAPAQQGGGLWTSGGAVTTGTPYHDED</sequence>
<dbReference type="Proteomes" id="UP000488299">
    <property type="component" value="Unassembled WGS sequence"/>
</dbReference>
<feature type="region of interest" description="Disordered" evidence="1">
    <location>
        <begin position="1"/>
        <end position="99"/>
    </location>
</feature>
<keyword evidence="3" id="KW-1185">Reference proteome</keyword>
<dbReference type="RefSeq" id="WP_152125851.1">
    <property type="nucleotide sequence ID" value="NZ_WELI01000009.1"/>
</dbReference>